<protein>
    <submittedName>
        <fullName evidence="1">Uncharacterized protein</fullName>
    </submittedName>
</protein>
<gene>
    <name evidence="1" type="ORF">E2C01_040712</name>
</gene>
<comment type="caution">
    <text evidence="1">The sequence shown here is derived from an EMBL/GenBank/DDBJ whole genome shotgun (WGS) entry which is preliminary data.</text>
</comment>
<organism evidence="1 2">
    <name type="scientific">Portunus trituberculatus</name>
    <name type="common">Swimming crab</name>
    <name type="synonym">Neptunus trituberculatus</name>
    <dbReference type="NCBI Taxonomy" id="210409"/>
    <lineage>
        <taxon>Eukaryota</taxon>
        <taxon>Metazoa</taxon>
        <taxon>Ecdysozoa</taxon>
        <taxon>Arthropoda</taxon>
        <taxon>Crustacea</taxon>
        <taxon>Multicrustacea</taxon>
        <taxon>Malacostraca</taxon>
        <taxon>Eumalacostraca</taxon>
        <taxon>Eucarida</taxon>
        <taxon>Decapoda</taxon>
        <taxon>Pleocyemata</taxon>
        <taxon>Brachyura</taxon>
        <taxon>Eubrachyura</taxon>
        <taxon>Portunoidea</taxon>
        <taxon>Portunidae</taxon>
        <taxon>Portuninae</taxon>
        <taxon>Portunus</taxon>
    </lineage>
</organism>
<evidence type="ECO:0000313" key="2">
    <source>
        <dbReference type="Proteomes" id="UP000324222"/>
    </source>
</evidence>
<proteinExistence type="predicted"/>
<reference evidence="1 2" key="1">
    <citation type="submission" date="2019-05" db="EMBL/GenBank/DDBJ databases">
        <title>Another draft genome of Portunus trituberculatus and its Hox gene families provides insights of decapod evolution.</title>
        <authorList>
            <person name="Jeong J.-H."/>
            <person name="Song I."/>
            <person name="Kim S."/>
            <person name="Choi T."/>
            <person name="Kim D."/>
            <person name="Ryu S."/>
            <person name="Kim W."/>
        </authorList>
    </citation>
    <scope>NUCLEOTIDE SEQUENCE [LARGE SCALE GENOMIC DNA]</scope>
    <source>
        <tissue evidence="1">Muscle</tissue>
    </source>
</reference>
<name>A0A5B7FNY7_PORTR</name>
<dbReference type="Proteomes" id="UP000324222">
    <property type="component" value="Unassembled WGS sequence"/>
</dbReference>
<sequence length="68" mass="7560">MIEMIISIDISEASHINAERPSAKYSTLSRVSHFHAKSVFVDCNYKTQLLTPPTGLLSLRLTSRRGIG</sequence>
<accession>A0A5B7FNY7</accession>
<dbReference type="EMBL" id="VSRR010007478">
    <property type="protein sequence ID" value="MPC46979.1"/>
    <property type="molecule type" value="Genomic_DNA"/>
</dbReference>
<dbReference type="AlphaFoldDB" id="A0A5B7FNY7"/>
<evidence type="ECO:0000313" key="1">
    <source>
        <dbReference type="EMBL" id="MPC46979.1"/>
    </source>
</evidence>
<keyword evidence="2" id="KW-1185">Reference proteome</keyword>